<organism evidence="4 5">
    <name type="scientific">Rhodococcus erythropolis</name>
    <name type="common">Arthrobacter picolinophilus</name>
    <dbReference type="NCBI Taxonomy" id="1833"/>
    <lineage>
        <taxon>Bacteria</taxon>
        <taxon>Bacillati</taxon>
        <taxon>Actinomycetota</taxon>
        <taxon>Actinomycetes</taxon>
        <taxon>Mycobacteriales</taxon>
        <taxon>Nocardiaceae</taxon>
        <taxon>Rhodococcus</taxon>
        <taxon>Rhodococcus erythropolis group</taxon>
    </lineage>
</organism>
<accession>A0A6G9CYW3</accession>
<feature type="domain" description="PucR C-terminal helix-turn-helix" evidence="2">
    <location>
        <begin position="513"/>
        <end position="569"/>
    </location>
</feature>
<name>A0A6G9CYW3_RHOER</name>
<dbReference type="InterPro" id="IPR025736">
    <property type="entry name" value="PucR_C-HTH_dom"/>
</dbReference>
<gene>
    <name evidence="4" type="ORF">G9444_4944</name>
</gene>
<dbReference type="AlphaFoldDB" id="A0A6G9CYW3"/>
<dbReference type="PANTHER" id="PTHR33744">
    <property type="entry name" value="CARBOHYDRATE DIACID REGULATOR"/>
    <property type="match status" value="1"/>
</dbReference>
<dbReference type="InterPro" id="IPR051448">
    <property type="entry name" value="CdaR-like_regulators"/>
</dbReference>
<evidence type="ECO:0000256" key="1">
    <source>
        <dbReference type="ARBA" id="ARBA00006754"/>
    </source>
</evidence>
<sequence length="588" mass="63357">MSVFVRSAEPFSQENALFSKLRRCDGPESGWYVSIRGVRLDAVLRALGGAFVELVLAPSGDDVFVDSVVFAEVGDLTRPRTAAVESSELWLAVGIGAAELAAWLNRLDQKGSAPRAVMSKEASDTSVRAAAQRAGIALIAVHPDARWDRLFTTIRGVLDHSVSRQDSDDIVFGSDTDLFELAQNVAAITRGMVSIEDEHSHVLAYSASGDAADELRRQSILGREGPREYLRKLQEWGVFESLRRSDDVVEVPAHDDLAIRRRLVVPIRRISDNVKGESGFSSDLLGTIWVQEGPVPIAGDADSVLRGAAAVAARLISRIRDAPSNEAIQIQRLLGVRGGGVDVPSLAASLTIPMSGPAMVVGVASIGNGGLPSSGELVSSLRLHASAFQRESLVSAVGTRIYVLFPRTQSVKSTVSWTREVVARLDKVSPSGLRAAVSSPVSTLAEVAQARAEVDRVLDGTSGDVRVTTLADSRTPVLLGEIMDTIAADEQLHDPRVDALDVYDRRNGSNMRESISVYLAHSGDVRRASEQLRIHPNTLRYRIKRVEEITDTDLSEPSARLLMEIQLAASARAVSSPNLSDPSSTLRE</sequence>
<evidence type="ECO:0000259" key="3">
    <source>
        <dbReference type="Pfam" id="PF17853"/>
    </source>
</evidence>
<evidence type="ECO:0000313" key="4">
    <source>
        <dbReference type="EMBL" id="QIP42187.1"/>
    </source>
</evidence>
<dbReference type="PANTHER" id="PTHR33744:SF17">
    <property type="entry name" value="CONSERVED PROTEIN"/>
    <property type="match status" value="1"/>
</dbReference>
<evidence type="ECO:0000313" key="5">
    <source>
        <dbReference type="Proteomes" id="UP000502345"/>
    </source>
</evidence>
<reference evidence="4 5" key="1">
    <citation type="submission" date="2020-03" db="EMBL/GenBank/DDBJ databases">
        <title>Screen low temperature-resistant strains for efficient degradation of petroleum hydrocarbons under the low temperature.</title>
        <authorList>
            <person name="Wang Y."/>
            <person name="Chen J."/>
        </authorList>
    </citation>
    <scope>NUCLEOTIDE SEQUENCE [LARGE SCALE GENOMIC DNA]</scope>
    <source>
        <strain evidence="4 5">KB1</strain>
    </source>
</reference>
<dbReference type="InterPro" id="IPR042070">
    <property type="entry name" value="PucR_C-HTH_sf"/>
</dbReference>
<dbReference type="Gene3D" id="1.10.10.2840">
    <property type="entry name" value="PucR C-terminal helix-turn-helix domain"/>
    <property type="match status" value="1"/>
</dbReference>
<comment type="similarity">
    <text evidence="1">Belongs to the CdaR family.</text>
</comment>
<dbReference type="InterPro" id="IPR041522">
    <property type="entry name" value="CdaR_GGDEF"/>
</dbReference>
<feature type="domain" description="CdaR GGDEF-like" evidence="3">
    <location>
        <begin position="342"/>
        <end position="458"/>
    </location>
</feature>
<protein>
    <submittedName>
        <fullName evidence="4">PucR family transcriptional regulator</fullName>
    </submittedName>
</protein>
<dbReference type="Pfam" id="PF13556">
    <property type="entry name" value="HTH_30"/>
    <property type="match status" value="1"/>
</dbReference>
<dbReference type="EMBL" id="CP050124">
    <property type="protein sequence ID" value="QIP42187.1"/>
    <property type="molecule type" value="Genomic_DNA"/>
</dbReference>
<dbReference type="Pfam" id="PF17853">
    <property type="entry name" value="GGDEF_2"/>
    <property type="match status" value="1"/>
</dbReference>
<proteinExistence type="inferred from homology"/>
<dbReference type="Proteomes" id="UP000502345">
    <property type="component" value="Chromosome"/>
</dbReference>
<evidence type="ECO:0000259" key="2">
    <source>
        <dbReference type="Pfam" id="PF13556"/>
    </source>
</evidence>